<dbReference type="EMBL" id="PVYX01000002">
    <property type="protein sequence ID" value="PRX53976.1"/>
    <property type="molecule type" value="Genomic_DNA"/>
</dbReference>
<keyword evidence="1" id="KW-1133">Transmembrane helix</keyword>
<dbReference type="RefSeq" id="WP_106145299.1">
    <property type="nucleotide sequence ID" value="NZ_PVYX01000002.1"/>
</dbReference>
<dbReference type="OrthoDB" id="2471595at2"/>
<dbReference type="Proteomes" id="UP000237640">
    <property type="component" value="Unassembled WGS sequence"/>
</dbReference>
<feature type="transmembrane region" description="Helical" evidence="1">
    <location>
        <begin position="352"/>
        <end position="371"/>
    </location>
</feature>
<comment type="caution">
    <text evidence="2">The sequence shown here is derived from an EMBL/GenBank/DDBJ whole genome shotgun (WGS) entry which is preliminary data.</text>
</comment>
<accession>A0A2T0M8W2</accession>
<feature type="transmembrane region" description="Helical" evidence="1">
    <location>
        <begin position="77"/>
        <end position="98"/>
    </location>
</feature>
<name>A0A2T0M8W2_9FLAO</name>
<feature type="transmembrane region" description="Helical" evidence="1">
    <location>
        <begin position="192"/>
        <end position="211"/>
    </location>
</feature>
<feature type="transmembrane region" description="Helical" evidence="1">
    <location>
        <begin position="39"/>
        <end position="57"/>
    </location>
</feature>
<dbReference type="InterPro" id="IPR023214">
    <property type="entry name" value="HAD_sf"/>
</dbReference>
<gene>
    <name evidence="2" type="ORF">CLV81_2369</name>
</gene>
<evidence type="ECO:0000313" key="2">
    <source>
        <dbReference type="EMBL" id="PRX53976.1"/>
    </source>
</evidence>
<dbReference type="AlphaFoldDB" id="A0A2T0M8W2"/>
<sequence>MSNNHNQNNKFDDFQLEEYKNISTSHFESIKQVSVFFRYYLLLLSAPALLLTLVGTGEGNMSTFFKGNLDKTTYDIVFAYLLLISAAGLCIFLFIINIRHDAILYARKVNKVRKYFYENSSLKVDDYHKYLGLPIVESKPRYTDNTIFFPLIIVFTLINSAFLFSAFYFRMLHSDYVFNTTLFELDLPLSRIYLWIVFFNILGHIILWKYLSYRRENFYLKSFAFGVDIDGVVNNQTEHFAEWLYKLRGKRIDTEKIKEIPVRLNKGLNVDDFDEQVVFNCKEYWEGLREKENALKTINDIHKKFGYKIFVYTYRPWGQMSDKVKNEIIKQNYTPLLKNDIVKITKSSFKNVGINTFIINNWFSSILYWFIPTFLKIRTRVTIEKGNSNISDTRFSFIVRNQTLLLNRFQGAKRNRLKFFIEDTPENAIKLANLVDYVFLMNQPYNNDENRYRFQKNIIRVDSWNEVYSHLKQLS</sequence>
<feature type="transmembrane region" description="Helical" evidence="1">
    <location>
        <begin position="147"/>
        <end position="172"/>
    </location>
</feature>
<protein>
    <submittedName>
        <fullName evidence="2">Uncharacterized protein</fullName>
    </submittedName>
</protein>
<keyword evidence="3" id="KW-1185">Reference proteome</keyword>
<organism evidence="2 3">
    <name type="scientific">Flagellimonas meridianipacifica</name>
    <dbReference type="NCBI Taxonomy" id="1080225"/>
    <lineage>
        <taxon>Bacteria</taxon>
        <taxon>Pseudomonadati</taxon>
        <taxon>Bacteroidota</taxon>
        <taxon>Flavobacteriia</taxon>
        <taxon>Flavobacteriales</taxon>
        <taxon>Flavobacteriaceae</taxon>
        <taxon>Flagellimonas</taxon>
    </lineage>
</organism>
<proteinExistence type="predicted"/>
<dbReference type="Gene3D" id="3.40.50.1000">
    <property type="entry name" value="HAD superfamily/HAD-like"/>
    <property type="match status" value="1"/>
</dbReference>
<evidence type="ECO:0000256" key="1">
    <source>
        <dbReference type="SAM" id="Phobius"/>
    </source>
</evidence>
<keyword evidence="1" id="KW-0472">Membrane</keyword>
<evidence type="ECO:0000313" key="3">
    <source>
        <dbReference type="Proteomes" id="UP000237640"/>
    </source>
</evidence>
<reference evidence="2 3" key="1">
    <citation type="submission" date="2018-03" db="EMBL/GenBank/DDBJ databases">
        <title>Genomic Encyclopedia of Archaeal and Bacterial Type Strains, Phase II (KMG-II): from individual species to whole genera.</title>
        <authorList>
            <person name="Goeker M."/>
        </authorList>
    </citation>
    <scope>NUCLEOTIDE SEQUENCE [LARGE SCALE GENOMIC DNA]</scope>
    <source>
        <strain evidence="2 3">DSM 25027</strain>
    </source>
</reference>
<keyword evidence="1" id="KW-0812">Transmembrane</keyword>